<dbReference type="EMBL" id="CP016379">
    <property type="protein sequence ID" value="AZR72502.1"/>
    <property type="molecule type" value="Genomic_DNA"/>
</dbReference>
<organism evidence="1 2">
    <name type="scientific">Anoxybacter fermentans</name>
    <dbReference type="NCBI Taxonomy" id="1323375"/>
    <lineage>
        <taxon>Bacteria</taxon>
        <taxon>Bacillati</taxon>
        <taxon>Bacillota</taxon>
        <taxon>Clostridia</taxon>
        <taxon>Halanaerobiales</taxon>
        <taxon>Anoxybacter</taxon>
    </lineage>
</organism>
<dbReference type="Proteomes" id="UP000267250">
    <property type="component" value="Chromosome"/>
</dbReference>
<dbReference type="RefSeq" id="WP_127015830.1">
    <property type="nucleotide sequence ID" value="NZ_CP016379.1"/>
</dbReference>
<gene>
    <name evidence="1" type="ORF">BBF96_03355</name>
</gene>
<proteinExistence type="predicted"/>
<sequence length="84" mass="9624">MRRVGNVYFLDEFRGSIEQPIEEPGIEEVLEKVFEVIDRFRKKLQQKGGETHDLATQVADSYSDVVMGGNVVDLCKIRRCKLHG</sequence>
<dbReference type="AlphaFoldDB" id="A0A3S9SW68"/>
<evidence type="ECO:0000313" key="2">
    <source>
        <dbReference type="Proteomes" id="UP000267250"/>
    </source>
</evidence>
<protein>
    <submittedName>
        <fullName evidence="1">Uncharacterized protein</fullName>
    </submittedName>
</protein>
<dbReference type="KEGG" id="aft:BBF96_03355"/>
<reference evidence="1 2" key="1">
    <citation type="submission" date="2016-07" db="EMBL/GenBank/DDBJ databases">
        <title>Genome and transcriptome analysis of iron-reducing fermentative bacteria Anoxybacter fermentans.</title>
        <authorList>
            <person name="Zeng X."/>
            <person name="Shao Z."/>
        </authorList>
    </citation>
    <scope>NUCLEOTIDE SEQUENCE [LARGE SCALE GENOMIC DNA]</scope>
    <source>
        <strain evidence="1 2">DY22613</strain>
    </source>
</reference>
<evidence type="ECO:0000313" key="1">
    <source>
        <dbReference type="EMBL" id="AZR72502.1"/>
    </source>
</evidence>
<keyword evidence="2" id="KW-1185">Reference proteome</keyword>
<accession>A0A3S9SW68</accession>
<name>A0A3S9SW68_9FIRM</name>